<keyword evidence="1" id="KW-0732">Signal</keyword>
<evidence type="ECO:0000256" key="1">
    <source>
        <dbReference type="SAM" id="SignalP"/>
    </source>
</evidence>
<dbReference type="RefSeq" id="WP_264807473.1">
    <property type="nucleotide sequence ID" value="NZ_CP110226.1"/>
</dbReference>
<evidence type="ECO:0000313" key="2">
    <source>
        <dbReference type="EMBL" id="UZD21035.1"/>
    </source>
</evidence>
<feature type="chain" id="PRO_5047351519" evidence="1">
    <location>
        <begin position="19"/>
        <end position="170"/>
    </location>
</feature>
<protein>
    <submittedName>
        <fullName evidence="2">Uncharacterized protein</fullName>
    </submittedName>
</protein>
<gene>
    <name evidence="2" type="ORF">OM944_10135</name>
</gene>
<feature type="signal peptide" evidence="1">
    <location>
        <begin position="1"/>
        <end position="18"/>
    </location>
</feature>
<accession>A0ABY6MBP2</accession>
<dbReference type="EMBL" id="CP110226">
    <property type="protein sequence ID" value="UZD21035.1"/>
    <property type="molecule type" value="Genomic_DNA"/>
</dbReference>
<name>A0ABY6MBP2_9BACT</name>
<dbReference type="Proteomes" id="UP001163156">
    <property type="component" value="Chromosome"/>
</dbReference>
<keyword evidence="3" id="KW-1185">Reference proteome</keyword>
<proteinExistence type="predicted"/>
<organism evidence="2 3">
    <name type="scientific">Algoriphagus halophytocola</name>
    <dbReference type="NCBI Taxonomy" id="2991499"/>
    <lineage>
        <taxon>Bacteria</taxon>
        <taxon>Pseudomonadati</taxon>
        <taxon>Bacteroidota</taxon>
        <taxon>Cytophagia</taxon>
        <taxon>Cytophagales</taxon>
        <taxon>Cyclobacteriaceae</taxon>
        <taxon>Algoriphagus</taxon>
    </lineage>
</organism>
<reference evidence="2" key="1">
    <citation type="submission" date="2022-10" db="EMBL/GenBank/DDBJ databases">
        <title>Algoriphagus sp. a novel bacteria isolate from halophytes salicornia europaea.</title>
        <authorList>
            <person name="Peng Y."/>
            <person name="Jiang L."/>
            <person name="Lee J."/>
        </authorList>
    </citation>
    <scope>NUCLEOTIDE SEQUENCE</scope>
    <source>
        <strain evidence="2">TR-M5</strain>
    </source>
</reference>
<sequence>MKFAIFTWLLFLPIQIYAGPDASTMLSDREEMLQLLRESTPRSPRVFGVEIPAQQHANYELAMRIIKKDNAIIQRLKLQDEIDQASLLADNEAYKAITLSQEQDIQKLRNALTQKTHEINSQAVESWKYQSATLIFFVGMISFVFLYIQSKVNFSPSESFILSPLQTQEK</sequence>
<evidence type="ECO:0000313" key="3">
    <source>
        <dbReference type="Proteomes" id="UP001163156"/>
    </source>
</evidence>